<dbReference type="EMBL" id="OE843352">
    <property type="protein sequence ID" value="CAD7602920.1"/>
    <property type="molecule type" value="Genomic_DNA"/>
</dbReference>
<reference evidence="2" key="1">
    <citation type="submission" date="2020-11" db="EMBL/GenBank/DDBJ databases">
        <authorList>
            <person name="Tran Van P."/>
        </authorList>
    </citation>
    <scope>NUCLEOTIDE SEQUENCE</scope>
</reference>
<dbReference type="AlphaFoldDB" id="A0A7R9K4F5"/>
<dbReference type="InterPro" id="IPR006816">
    <property type="entry name" value="ELMO_dom"/>
</dbReference>
<dbReference type="PANTHER" id="PTHR12771:SF2">
    <property type="entry name" value="ELMO DOMAIN-CONTAINING PROTEIN 3"/>
    <property type="match status" value="1"/>
</dbReference>
<sequence length="546" mass="61332">MPLNQEHNIFYETSVNRKKYSRESALSRNRKNVDTDDISLCRRDKRGYKKGPVRTVIGAVMVPTTPSLSNALVVLSNALVVLSPTAEDGEIEVRISVGLASARQEWDSVATVEPTFKESVDPRRSTPHISVHQTLMYFQGLDLSQEMSNTRTSVERRGLCTLFSCLLGPPNLHEQLLAERDLVFAIAQWVASSDVEGSKIVDSSLMQSAQSHVYLSEVRMSGHTECSQSDCVVLLQDSDIVTGLSNIVTGLRGIVTGGKLDLEDCVHYRMLQTVYQRLTGTRLDCTCYGSHWQQIGFQVSLSWDRRDEAHCGGRLIYESNSPSSAIQPIARLTSYTIQQPNCNTPTTPSVDTWSKATLFNRLDCRRQGDWGSILVGCTEGNDPGTDLRGVGMFGLLQLLYLASSPHLMPLARDIYRVSLDEQQNFPLAVLSLNMTRMALQTLRQGLLNRECNERQMVVEVLNEFYAAIFCHTLHIWTSQHKTIRDSGYVLKDVEWFCRSNVRAVFRNFHAQLNSYNAHSLKNHDSTLCLQGSFHDLLTQAKTEVFI</sequence>
<gene>
    <name evidence="2" type="ORF">TGEB3V08_LOCUS8541</name>
</gene>
<organism evidence="2">
    <name type="scientific">Timema genevievae</name>
    <name type="common">Walking stick</name>
    <dbReference type="NCBI Taxonomy" id="629358"/>
    <lineage>
        <taxon>Eukaryota</taxon>
        <taxon>Metazoa</taxon>
        <taxon>Ecdysozoa</taxon>
        <taxon>Arthropoda</taxon>
        <taxon>Hexapoda</taxon>
        <taxon>Insecta</taxon>
        <taxon>Pterygota</taxon>
        <taxon>Neoptera</taxon>
        <taxon>Polyneoptera</taxon>
        <taxon>Phasmatodea</taxon>
        <taxon>Timematodea</taxon>
        <taxon>Timematoidea</taxon>
        <taxon>Timematidae</taxon>
        <taxon>Timema</taxon>
    </lineage>
</organism>
<dbReference type="PROSITE" id="PS51335">
    <property type="entry name" value="ELMO"/>
    <property type="match status" value="1"/>
</dbReference>
<evidence type="ECO:0000313" key="2">
    <source>
        <dbReference type="EMBL" id="CAD7602920.1"/>
    </source>
</evidence>
<dbReference type="PANTHER" id="PTHR12771">
    <property type="entry name" value="ENGULFMENT AND CELL MOTILITY"/>
    <property type="match status" value="1"/>
</dbReference>
<proteinExistence type="predicted"/>
<evidence type="ECO:0000259" key="1">
    <source>
        <dbReference type="PROSITE" id="PS51335"/>
    </source>
</evidence>
<protein>
    <recommendedName>
        <fullName evidence="1">ELMO domain-containing protein</fullName>
    </recommendedName>
</protein>
<dbReference type="InterPro" id="IPR050868">
    <property type="entry name" value="ELMO_domain-containing"/>
</dbReference>
<dbReference type="Pfam" id="PF04727">
    <property type="entry name" value="ELMO_CED12"/>
    <property type="match status" value="1"/>
</dbReference>
<feature type="domain" description="ELMO" evidence="1">
    <location>
        <begin position="344"/>
        <end position="501"/>
    </location>
</feature>
<name>A0A7R9K4F5_TIMGE</name>
<accession>A0A7R9K4F5</accession>